<dbReference type="InterPro" id="IPR001217">
    <property type="entry name" value="STAT"/>
</dbReference>
<evidence type="ECO:0000256" key="4">
    <source>
        <dbReference type="ARBA" id="ARBA00022490"/>
    </source>
</evidence>
<comment type="similarity">
    <text evidence="3 13">Belongs to the transcription factor STAT family.</text>
</comment>
<dbReference type="GO" id="GO:0019221">
    <property type="term" value="P:cytokine-mediated signaling pathway"/>
    <property type="evidence" value="ECO:0007669"/>
    <property type="project" value="UniProtKB-ARBA"/>
</dbReference>
<dbReference type="Pfam" id="PF01017">
    <property type="entry name" value="STAT_alpha"/>
    <property type="match status" value="1"/>
</dbReference>
<evidence type="ECO:0000256" key="2">
    <source>
        <dbReference type="ARBA" id="ARBA00004496"/>
    </source>
</evidence>
<evidence type="ECO:0000256" key="1">
    <source>
        <dbReference type="ARBA" id="ARBA00004123"/>
    </source>
</evidence>
<reference evidence="17" key="2">
    <citation type="submission" date="2025-08" db="UniProtKB">
        <authorList>
            <consortium name="Ensembl"/>
        </authorList>
    </citation>
    <scope>IDENTIFICATION</scope>
</reference>
<dbReference type="Gene3D" id="1.10.238.10">
    <property type="entry name" value="EF-hand"/>
    <property type="match status" value="1"/>
</dbReference>
<dbReference type="Pfam" id="PF02865">
    <property type="entry name" value="STAT_int"/>
    <property type="match status" value="1"/>
</dbReference>
<dbReference type="GO" id="GO:0005634">
    <property type="term" value="C:nucleus"/>
    <property type="evidence" value="ECO:0007669"/>
    <property type="project" value="UniProtKB-SubCell"/>
</dbReference>
<keyword evidence="4 13" id="KW-0963">Cytoplasm</keyword>
<accession>A0AAY4CXG6</accession>
<dbReference type="Gene3D" id="1.10.532.10">
    <property type="entry name" value="STAT transcription factor, N-terminal domain"/>
    <property type="match status" value="1"/>
</dbReference>
<reference evidence="17 18" key="1">
    <citation type="submission" date="2020-06" db="EMBL/GenBank/DDBJ databases">
        <authorList>
            <consortium name="Wellcome Sanger Institute Data Sharing"/>
        </authorList>
    </citation>
    <scope>NUCLEOTIDE SEQUENCE [LARGE SCALE GENOMIC DNA]</scope>
</reference>
<evidence type="ECO:0000313" key="18">
    <source>
        <dbReference type="Proteomes" id="UP000694580"/>
    </source>
</evidence>
<keyword evidence="9 13" id="KW-0010">Activator</keyword>
<comment type="subcellular location">
    <subcellularLocation>
        <location evidence="2 13">Cytoplasm</location>
    </subcellularLocation>
    <subcellularLocation>
        <location evidence="1 13">Nucleus</location>
    </subcellularLocation>
</comment>
<dbReference type="InterPro" id="IPR013799">
    <property type="entry name" value="STAT_TF_prot_interaction"/>
</dbReference>
<evidence type="ECO:0000256" key="3">
    <source>
        <dbReference type="ARBA" id="ARBA00005586"/>
    </source>
</evidence>
<evidence type="ECO:0000256" key="5">
    <source>
        <dbReference type="ARBA" id="ARBA00022553"/>
    </source>
</evidence>
<dbReference type="SUPFAM" id="SSF49417">
    <property type="entry name" value="p53-like transcription factors"/>
    <property type="match status" value="1"/>
</dbReference>
<evidence type="ECO:0000256" key="12">
    <source>
        <dbReference type="PROSITE-ProRule" id="PRU00191"/>
    </source>
</evidence>
<dbReference type="FunFam" id="2.60.40.630:FF:000001">
    <property type="entry name" value="Signal transducer and activator of transcription"/>
    <property type="match status" value="1"/>
</dbReference>
<evidence type="ECO:0000256" key="9">
    <source>
        <dbReference type="ARBA" id="ARBA00023159"/>
    </source>
</evidence>
<dbReference type="SUPFAM" id="SSF47655">
    <property type="entry name" value="STAT"/>
    <property type="match status" value="1"/>
</dbReference>
<sequence length="684" mass="79142">MTQWLQLQQLDPKYLEQVDQLYDDTFPMAVRQYLSQWIESQDWEYTADVDNEALAKVRFHDLLNQLDDQYSRFSLEKDFLSQHNIRKIKRNLQVCDLKMNKLCLCSLYLCNLALIFLCSCSNLQTFTNFIQESEQNIKKLEDLQDDYDFKNNDLWGQLGRLLSEVCHLWLNILFSFSGCVKEVVGQMADVLNVAEQMQIELITLELPDWRKRQQMACIGGPPNVCLDQLQNWFTTVVECLLQVRQQLKKLLELEQKYTYEHDPITHSKISLEDRTLSLFKSFIANSMVVERQPCMPTHPQRPLVLKTGVQFTVKVRLLAKLQEFNHTVKVKVFFDKDVTERRKGFRRFNVLGTNMKVMNMEESNNLAAEFRHLQLKEQKATGGRANDGPLIVTEELHTISFEAELCHAATSLPVVVISNVSQLPSGWASILWYNMLNSETKNLSFFLNPPPVTWGQLSEVLSWQFSSVTKRGLNDEQLRMLGEKLVGQRAVNDPEAAIPWSKFCKGGSEKNFTFWLWIEGILDLIKRHLLSLWNDGCIMGFVSKEHGKALLNDKYPGTFLLRFSESNRDGAITFSWVEHTEPQVRSVEPYTKKELSAVSLPDIIRNYRVMAVENIPDNPLRYLYPDIPKDIAFKKYYSKPKDSKPLIKEDVSSLIRESTGLFQASLDSSQSTVCSFQNRLTSMD</sequence>
<dbReference type="InterPro" id="IPR000488">
    <property type="entry name" value="Death_dom"/>
</dbReference>
<protein>
    <recommendedName>
        <fullName evidence="13">Signal transducer and activator of transcription</fullName>
    </recommendedName>
</protein>
<dbReference type="GO" id="GO:0003677">
    <property type="term" value="F:DNA binding"/>
    <property type="evidence" value="ECO:0007669"/>
    <property type="project" value="UniProtKB-KW"/>
</dbReference>
<evidence type="ECO:0000256" key="8">
    <source>
        <dbReference type="ARBA" id="ARBA00023125"/>
    </source>
</evidence>
<dbReference type="Pfam" id="PF21354">
    <property type="entry name" value="STAT_linker"/>
    <property type="match status" value="1"/>
</dbReference>
<evidence type="ECO:0000256" key="10">
    <source>
        <dbReference type="ARBA" id="ARBA00023163"/>
    </source>
</evidence>
<dbReference type="FunFam" id="1.10.238.10:FF:000012">
    <property type="entry name" value="Signal transducer and activator of transcription"/>
    <property type="match status" value="1"/>
</dbReference>
<dbReference type="InterPro" id="IPR000980">
    <property type="entry name" value="SH2"/>
</dbReference>
<dbReference type="InterPro" id="IPR048988">
    <property type="entry name" value="STAT_linker"/>
</dbReference>
<feature type="domain" description="Death" evidence="16">
    <location>
        <begin position="1"/>
        <end position="70"/>
    </location>
</feature>
<evidence type="ECO:0000259" key="15">
    <source>
        <dbReference type="PROSITE" id="PS50001"/>
    </source>
</evidence>
<proteinExistence type="inferred from homology"/>
<dbReference type="PANTHER" id="PTHR11801">
    <property type="entry name" value="SIGNAL TRANSDUCER AND ACTIVATOR OF TRANSCRIPTION"/>
    <property type="match status" value="1"/>
</dbReference>
<name>A0AAY4CXG6_9TELE</name>
<dbReference type="AlphaFoldDB" id="A0AAY4CXG6"/>
<keyword evidence="8 13" id="KW-0238">DNA-binding</keyword>
<dbReference type="Gene3D" id="1.20.1050.20">
    <property type="entry name" value="STAT transcription factor, all-alpha domain"/>
    <property type="match status" value="1"/>
</dbReference>
<dbReference type="InterPro" id="IPR013800">
    <property type="entry name" value="STAT_TF_alpha"/>
</dbReference>
<dbReference type="PROSITE" id="PS50017">
    <property type="entry name" value="DEATH_DOMAIN"/>
    <property type="match status" value="1"/>
</dbReference>
<dbReference type="Ensembl" id="ENSDCDT00010047557.1">
    <property type="protein sequence ID" value="ENSDCDP00010037965.1"/>
    <property type="gene ID" value="ENSDCDG00010024600.1"/>
</dbReference>
<dbReference type="GO" id="GO:0003700">
    <property type="term" value="F:DNA-binding transcription factor activity"/>
    <property type="evidence" value="ECO:0007669"/>
    <property type="project" value="InterPro"/>
</dbReference>
<evidence type="ECO:0000256" key="11">
    <source>
        <dbReference type="ARBA" id="ARBA00023242"/>
    </source>
</evidence>
<keyword evidence="5 13" id="KW-0597">Phosphoprotein</keyword>
<dbReference type="SMART" id="SM00964">
    <property type="entry name" value="STAT_int"/>
    <property type="match status" value="1"/>
</dbReference>
<dbReference type="Pfam" id="PF00017">
    <property type="entry name" value="SH2"/>
    <property type="match status" value="1"/>
</dbReference>
<dbReference type="Proteomes" id="UP000694580">
    <property type="component" value="Chromosome 5"/>
</dbReference>
<keyword evidence="18" id="KW-1185">Reference proteome</keyword>
<dbReference type="Pfam" id="PF02864">
    <property type="entry name" value="STAT_bind"/>
    <property type="match status" value="1"/>
</dbReference>
<dbReference type="FunFam" id="3.30.505.10:FF:000003">
    <property type="entry name" value="Signal transducer and activator of transcription"/>
    <property type="match status" value="1"/>
</dbReference>
<keyword evidence="7 13" id="KW-0805">Transcription regulation</keyword>
<feature type="coiled-coil region" evidence="14">
    <location>
        <begin position="123"/>
        <end position="150"/>
    </location>
</feature>
<dbReference type="InterPro" id="IPR036535">
    <property type="entry name" value="STAT_N_sf"/>
</dbReference>
<dbReference type="GO" id="GO:0005737">
    <property type="term" value="C:cytoplasm"/>
    <property type="evidence" value="ECO:0007669"/>
    <property type="project" value="UniProtKB-SubCell"/>
</dbReference>
<organism evidence="17 18">
    <name type="scientific">Denticeps clupeoides</name>
    <name type="common">denticle herring</name>
    <dbReference type="NCBI Taxonomy" id="299321"/>
    <lineage>
        <taxon>Eukaryota</taxon>
        <taxon>Metazoa</taxon>
        <taxon>Chordata</taxon>
        <taxon>Craniata</taxon>
        <taxon>Vertebrata</taxon>
        <taxon>Euteleostomi</taxon>
        <taxon>Actinopterygii</taxon>
        <taxon>Neopterygii</taxon>
        <taxon>Teleostei</taxon>
        <taxon>Clupei</taxon>
        <taxon>Clupeiformes</taxon>
        <taxon>Denticipitoidei</taxon>
        <taxon>Denticipitidae</taxon>
        <taxon>Denticeps</taxon>
    </lineage>
</organism>
<dbReference type="Gene3D" id="2.60.40.630">
    <property type="entry name" value="STAT transcription factor, DNA-binding domain"/>
    <property type="match status" value="1"/>
</dbReference>
<keyword evidence="11 13" id="KW-0539">Nucleus</keyword>
<dbReference type="InterPro" id="IPR013801">
    <property type="entry name" value="STAT_TF_DNA-bd"/>
</dbReference>
<dbReference type="InterPro" id="IPR036860">
    <property type="entry name" value="SH2_dom_sf"/>
</dbReference>
<dbReference type="SUPFAM" id="SSF55550">
    <property type="entry name" value="SH2 domain"/>
    <property type="match status" value="1"/>
</dbReference>
<dbReference type="InterPro" id="IPR012345">
    <property type="entry name" value="STAT_TF_DNA-bd_N"/>
</dbReference>
<dbReference type="InterPro" id="IPR008967">
    <property type="entry name" value="p53-like_TF_DNA-bd_sf"/>
</dbReference>
<dbReference type="GO" id="GO:0006955">
    <property type="term" value="P:immune response"/>
    <property type="evidence" value="ECO:0007669"/>
    <property type="project" value="UniProtKB-ARBA"/>
</dbReference>
<gene>
    <name evidence="17" type="primary">stat1a</name>
</gene>
<evidence type="ECO:0000256" key="13">
    <source>
        <dbReference type="RuleBase" id="RU046415"/>
    </source>
</evidence>
<dbReference type="InterPro" id="IPR015988">
    <property type="entry name" value="STAT_TF_CC"/>
</dbReference>
<feature type="domain" description="SH2" evidence="15">
    <location>
        <begin position="533"/>
        <end position="622"/>
    </location>
</feature>
<dbReference type="SUPFAM" id="SSF48092">
    <property type="entry name" value="Transcription factor STAT-4 N-domain"/>
    <property type="match status" value="1"/>
</dbReference>
<evidence type="ECO:0000256" key="6">
    <source>
        <dbReference type="ARBA" id="ARBA00022999"/>
    </source>
</evidence>
<dbReference type="GeneTree" id="ENSGT01050000244905"/>
<evidence type="ECO:0000259" key="16">
    <source>
        <dbReference type="PROSITE" id="PS50017"/>
    </source>
</evidence>
<dbReference type="FunFam" id="1.20.1050.20:FF:000001">
    <property type="entry name" value="Signal transducer and activator of transcription"/>
    <property type="match status" value="1"/>
</dbReference>
<evidence type="ECO:0000313" key="17">
    <source>
        <dbReference type="Ensembl" id="ENSDCDP00010037965.1"/>
    </source>
</evidence>
<dbReference type="Gene3D" id="3.30.505.10">
    <property type="entry name" value="SH2 domain"/>
    <property type="match status" value="1"/>
</dbReference>
<keyword evidence="6 12" id="KW-0727">SH2 domain</keyword>
<reference evidence="17" key="3">
    <citation type="submission" date="2025-09" db="UniProtKB">
        <authorList>
            <consortium name="Ensembl"/>
        </authorList>
    </citation>
    <scope>IDENTIFICATION</scope>
</reference>
<evidence type="ECO:0000256" key="14">
    <source>
        <dbReference type="SAM" id="Coils"/>
    </source>
</evidence>
<dbReference type="PROSITE" id="PS50001">
    <property type="entry name" value="SH2"/>
    <property type="match status" value="1"/>
</dbReference>
<keyword evidence="14" id="KW-0175">Coiled coil</keyword>
<evidence type="ECO:0000256" key="7">
    <source>
        <dbReference type="ARBA" id="ARBA00023015"/>
    </source>
</evidence>
<keyword evidence="10 13" id="KW-0804">Transcription</keyword>